<accession>A0A2H0W854</accession>
<dbReference type="PANTHER" id="PTHR12631:SF10">
    <property type="entry name" value="BETA-XYLOSIDASE-LIKE PROTEIN-RELATED"/>
    <property type="match status" value="1"/>
</dbReference>
<keyword evidence="4" id="KW-0472">Membrane</keyword>
<name>A0A2H0W854_9BACT</name>
<protein>
    <recommendedName>
        <fullName evidence="5">Glycosyl hydrolases family 39 N-terminal catalytic domain-containing protein</fullName>
    </recommendedName>
</protein>
<keyword evidence="4" id="KW-0812">Transmembrane</keyword>
<dbReference type="Gene3D" id="3.20.20.80">
    <property type="entry name" value="Glycosidases"/>
    <property type="match status" value="1"/>
</dbReference>
<dbReference type="InterPro" id="IPR051923">
    <property type="entry name" value="Glycosyl_Hydrolase_39"/>
</dbReference>
<evidence type="ECO:0000313" key="6">
    <source>
        <dbReference type="EMBL" id="PIS08745.1"/>
    </source>
</evidence>
<evidence type="ECO:0000256" key="4">
    <source>
        <dbReference type="SAM" id="Phobius"/>
    </source>
</evidence>
<dbReference type="PANTHER" id="PTHR12631">
    <property type="entry name" value="ALPHA-L-IDURONIDASE"/>
    <property type="match status" value="1"/>
</dbReference>
<proteinExistence type="inferred from homology"/>
<dbReference type="SUPFAM" id="SSF51445">
    <property type="entry name" value="(Trans)glycosidases"/>
    <property type="match status" value="1"/>
</dbReference>
<evidence type="ECO:0000256" key="1">
    <source>
        <dbReference type="ARBA" id="ARBA00008875"/>
    </source>
</evidence>
<dbReference type="InterPro" id="IPR049166">
    <property type="entry name" value="GH39_cat"/>
</dbReference>
<evidence type="ECO:0000259" key="5">
    <source>
        <dbReference type="Pfam" id="PF01229"/>
    </source>
</evidence>
<dbReference type="EMBL" id="PEZT01000028">
    <property type="protein sequence ID" value="PIS08745.1"/>
    <property type="molecule type" value="Genomic_DNA"/>
</dbReference>
<comment type="caution">
    <text evidence="6">The sequence shown here is derived from an EMBL/GenBank/DDBJ whole genome shotgun (WGS) entry which is preliminary data.</text>
</comment>
<evidence type="ECO:0000256" key="2">
    <source>
        <dbReference type="ARBA" id="ARBA00022801"/>
    </source>
</evidence>
<keyword evidence="4" id="KW-1133">Transmembrane helix</keyword>
<gene>
    <name evidence="6" type="ORF">COT75_04660</name>
</gene>
<comment type="similarity">
    <text evidence="1">Belongs to the glycosyl hydrolase 39 family.</text>
</comment>
<dbReference type="AlphaFoldDB" id="A0A2H0W854"/>
<dbReference type="GO" id="GO:0004553">
    <property type="term" value="F:hydrolase activity, hydrolyzing O-glycosyl compounds"/>
    <property type="evidence" value="ECO:0007669"/>
    <property type="project" value="TreeGrafter"/>
</dbReference>
<feature type="transmembrane region" description="Helical" evidence="4">
    <location>
        <begin position="7"/>
        <end position="26"/>
    </location>
</feature>
<keyword evidence="3" id="KW-0326">Glycosidase</keyword>
<keyword evidence="2" id="KW-0378">Hydrolase</keyword>
<dbReference type="InterPro" id="IPR017853">
    <property type="entry name" value="GH"/>
</dbReference>
<evidence type="ECO:0000256" key="3">
    <source>
        <dbReference type="ARBA" id="ARBA00023295"/>
    </source>
</evidence>
<reference evidence="7" key="1">
    <citation type="submission" date="2017-09" db="EMBL/GenBank/DDBJ databases">
        <title>Depth-based differentiation of microbial function through sediment-hosted aquifers and enrichment of novel symbionts in the deep terrestrial subsurface.</title>
        <authorList>
            <person name="Probst A.J."/>
            <person name="Ladd B."/>
            <person name="Jarett J.K."/>
            <person name="Geller-Mcgrath D.E."/>
            <person name="Sieber C.M.K."/>
            <person name="Emerson J.B."/>
            <person name="Anantharaman K."/>
            <person name="Thomas B.C."/>
            <person name="Malmstrom R."/>
            <person name="Stieglmeier M."/>
            <person name="Klingl A."/>
            <person name="Woyke T."/>
            <person name="Ryan C.M."/>
            <person name="Banfield J.F."/>
        </authorList>
    </citation>
    <scope>NUCLEOTIDE SEQUENCE [LARGE SCALE GENOMIC DNA]</scope>
</reference>
<evidence type="ECO:0000313" key="7">
    <source>
        <dbReference type="Proteomes" id="UP000230093"/>
    </source>
</evidence>
<dbReference type="Proteomes" id="UP000230093">
    <property type="component" value="Unassembled WGS sequence"/>
</dbReference>
<dbReference type="Pfam" id="PF01229">
    <property type="entry name" value="Glyco_hydro_39"/>
    <property type="match status" value="1"/>
</dbReference>
<sequence length="471" mass="54354">MINKEKIIISFFTLIILFLFVPFYLIEKEVKVRIPETYLARPFQPADIIVNIQRNYGSIPRTWRALAQGGEEASGARMIEATVNQVKKLQLDYIRLDHIYDDDYYGVVKGRSGGKLDLDWSKLDETVDDIKATGAKPFFSLTYLPEEVGPGKIGKPNNWADWQDLVRQTIEHYSKDTEEIYYEVWNEPSLEWFGGWKMYGEKNYLELYKYSVLGALQAQGVKPFKIGGPSIPELDPVWIRLLYDYVLANNLRLDFVSWHRYSFLPEVFLNDVYQINVIESQPKYKKFQNTEKLLTEWGPNSEKDTAYSSSIAASHAVHILRKLLDKTKYCFAFEVKDGPNQGQEAWGLLTHELTEGGVKEKPRYLLYDWLAEFEGNRVEVLGEGTQITGFAVFDNRTTILILSNYQAQNPFEESFNISFGGIKDGQYRLFIQELFSQPEEKQVTVKGGSIVLNQNLKPYQVLRVKLTKLSS</sequence>
<feature type="domain" description="Glycosyl hydrolases family 39 N-terminal catalytic" evidence="5">
    <location>
        <begin position="52"/>
        <end position="297"/>
    </location>
</feature>
<organism evidence="6 7">
    <name type="scientific">Candidatus Beckwithbacteria bacterium CG10_big_fil_rev_8_21_14_0_10_34_10</name>
    <dbReference type="NCBI Taxonomy" id="1974495"/>
    <lineage>
        <taxon>Bacteria</taxon>
        <taxon>Candidatus Beckwithiibacteriota</taxon>
    </lineage>
</organism>